<evidence type="ECO:0000313" key="2">
    <source>
        <dbReference type="Proteomes" id="UP000692954"/>
    </source>
</evidence>
<comment type="caution">
    <text evidence="1">The sequence shown here is derived from an EMBL/GenBank/DDBJ whole genome shotgun (WGS) entry which is preliminary data.</text>
</comment>
<evidence type="ECO:0000313" key="1">
    <source>
        <dbReference type="EMBL" id="CAD8119585.1"/>
    </source>
</evidence>
<keyword evidence="2" id="KW-1185">Reference proteome</keyword>
<protein>
    <submittedName>
        <fullName evidence="1">Uncharacterized protein</fullName>
    </submittedName>
</protein>
<organism evidence="1 2">
    <name type="scientific">Paramecium sonneborni</name>
    <dbReference type="NCBI Taxonomy" id="65129"/>
    <lineage>
        <taxon>Eukaryota</taxon>
        <taxon>Sar</taxon>
        <taxon>Alveolata</taxon>
        <taxon>Ciliophora</taxon>
        <taxon>Intramacronucleata</taxon>
        <taxon>Oligohymenophorea</taxon>
        <taxon>Peniculida</taxon>
        <taxon>Parameciidae</taxon>
        <taxon>Paramecium</taxon>
    </lineage>
</organism>
<dbReference type="Proteomes" id="UP000692954">
    <property type="component" value="Unassembled WGS sequence"/>
</dbReference>
<dbReference type="AlphaFoldDB" id="A0A8S1QX44"/>
<dbReference type="EMBL" id="CAJJDN010000122">
    <property type="protein sequence ID" value="CAD8119585.1"/>
    <property type="molecule type" value="Genomic_DNA"/>
</dbReference>
<proteinExistence type="predicted"/>
<reference evidence="1" key="1">
    <citation type="submission" date="2021-01" db="EMBL/GenBank/DDBJ databases">
        <authorList>
            <consortium name="Genoscope - CEA"/>
            <person name="William W."/>
        </authorList>
    </citation>
    <scope>NUCLEOTIDE SEQUENCE</scope>
</reference>
<sequence length="70" mass="8529">MLNIIYQNLFFLDYKDKKLAESIDNRVFNHEDLQKRINDPKDRINFKKVILETNPKVRINSQCFLLEHHI</sequence>
<accession>A0A8S1QX44</accession>
<name>A0A8S1QX44_9CILI</name>
<gene>
    <name evidence="1" type="ORF">PSON_ATCC_30995.1.T1220007</name>
</gene>